<dbReference type="Proteomes" id="UP001549047">
    <property type="component" value="Unassembled WGS sequence"/>
</dbReference>
<name>A0ABV2J001_9HYPH</name>
<keyword evidence="2" id="KW-1185">Reference proteome</keyword>
<reference evidence="1 2" key="1">
    <citation type="submission" date="2024-06" db="EMBL/GenBank/DDBJ databases">
        <title>Genomic Encyclopedia of Type Strains, Phase IV (KMG-IV): sequencing the most valuable type-strain genomes for metagenomic binning, comparative biology and taxonomic classification.</title>
        <authorList>
            <person name="Goeker M."/>
        </authorList>
    </citation>
    <scope>NUCLEOTIDE SEQUENCE [LARGE SCALE GENOMIC DNA]</scope>
    <source>
        <strain evidence="1 2">DSM 29780</strain>
    </source>
</reference>
<dbReference type="RefSeq" id="WP_354555721.1">
    <property type="nucleotide sequence ID" value="NZ_JBEPMB010000001.1"/>
</dbReference>
<sequence length="41" mass="4677">MRYNPLQNLAGTIKSVKLAVSAASDYRERTERRRARVSGRV</sequence>
<evidence type="ECO:0000313" key="2">
    <source>
        <dbReference type="Proteomes" id="UP001549047"/>
    </source>
</evidence>
<protein>
    <submittedName>
        <fullName evidence="1">Uncharacterized protein</fullName>
    </submittedName>
</protein>
<accession>A0ABV2J001</accession>
<evidence type="ECO:0000313" key="1">
    <source>
        <dbReference type="EMBL" id="MET3613239.1"/>
    </source>
</evidence>
<gene>
    <name evidence="1" type="ORF">ABID16_001544</name>
</gene>
<dbReference type="EMBL" id="JBEPMB010000001">
    <property type="protein sequence ID" value="MET3613239.1"/>
    <property type="molecule type" value="Genomic_DNA"/>
</dbReference>
<proteinExistence type="predicted"/>
<organism evidence="1 2">
    <name type="scientific">Rhizobium aquaticum</name>
    <dbReference type="NCBI Taxonomy" id="1549636"/>
    <lineage>
        <taxon>Bacteria</taxon>
        <taxon>Pseudomonadati</taxon>
        <taxon>Pseudomonadota</taxon>
        <taxon>Alphaproteobacteria</taxon>
        <taxon>Hyphomicrobiales</taxon>
        <taxon>Rhizobiaceae</taxon>
        <taxon>Rhizobium/Agrobacterium group</taxon>
        <taxon>Rhizobium</taxon>
    </lineage>
</organism>
<comment type="caution">
    <text evidence="1">The sequence shown here is derived from an EMBL/GenBank/DDBJ whole genome shotgun (WGS) entry which is preliminary data.</text>
</comment>